<reference evidence="5" key="1">
    <citation type="journal article" date="2016" name="Nat. Biotechnol.">
        <title>Sequencing wild and cultivated cassava and related species reveals extensive interspecific hybridization and genetic diversity.</title>
        <authorList>
            <person name="Bredeson J.V."/>
            <person name="Lyons J.B."/>
            <person name="Prochnik S.E."/>
            <person name="Wu G.A."/>
            <person name="Ha C.M."/>
            <person name="Edsinger-Gonzales E."/>
            <person name="Grimwood J."/>
            <person name="Schmutz J."/>
            <person name="Rabbi I.Y."/>
            <person name="Egesi C."/>
            <person name="Nauluvula P."/>
            <person name="Lebot V."/>
            <person name="Ndunguru J."/>
            <person name="Mkamilo G."/>
            <person name="Bart R.S."/>
            <person name="Setter T.L."/>
            <person name="Gleadow R.M."/>
            <person name="Kulakow P."/>
            <person name="Ferguson M.E."/>
            <person name="Rounsley S."/>
            <person name="Rokhsar D.S."/>
        </authorList>
    </citation>
    <scope>NUCLEOTIDE SEQUENCE [LARGE SCALE GENOMIC DNA]</scope>
    <source>
        <strain evidence="5">cv. AM560-2</strain>
    </source>
</reference>
<comment type="caution">
    <text evidence="4">The sequence shown here is derived from an EMBL/GenBank/DDBJ whole genome shotgun (WGS) entry which is preliminary data.</text>
</comment>
<evidence type="ECO:0000256" key="1">
    <source>
        <dbReference type="SAM" id="MobiDB-lite"/>
    </source>
</evidence>
<feature type="domain" description="DUF4378" evidence="3">
    <location>
        <begin position="699"/>
        <end position="858"/>
    </location>
</feature>
<dbReference type="Pfam" id="PF14309">
    <property type="entry name" value="DUF4378"/>
    <property type="match status" value="1"/>
</dbReference>
<evidence type="ECO:0000259" key="2">
    <source>
        <dbReference type="Pfam" id="PF12552"/>
    </source>
</evidence>
<evidence type="ECO:0000259" key="3">
    <source>
        <dbReference type="Pfam" id="PF14309"/>
    </source>
</evidence>
<dbReference type="OrthoDB" id="758104at2759"/>
<accession>A0A2C9V0Y0</accession>
<feature type="domain" description="DUF3741" evidence="2">
    <location>
        <begin position="203"/>
        <end position="246"/>
    </location>
</feature>
<organism evidence="4 5">
    <name type="scientific">Manihot esculenta</name>
    <name type="common">Cassava</name>
    <name type="synonym">Jatropha manihot</name>
    <dbReference type="NCBI Taxonomy" id="3983"/>
    <lineage>
        <taxon>Eukaryota</taxon>
        <taxon>Viridiplantae</taxon>
        <taxon>Streptophyta</taxon>
        <taxon>Embryophyta</taxon>
        <taxon>Tracheophyta</taxon>
        <taxon>Spermatophyta</taxon>
        <taxon>Magnoliopsida</taxon>
        <taxon>eudicotyledons</taxon>
        <taxon>Gunneridae</taxon>
        <taxon>Pentapetalae</taxon>
        <taxon>rosids</taxon>
        <taxon>fabids</taxon>
        <taxon>Malpighiales</taxon>
        <taxon>Euphorbiaceae</taxon>
        <taxon>Crotonoideae</taxon>
        <taxon>Manihoteae</taxon>
        <taxon>Manihot</taxon>
    </lineage>
</organism>
<dbReference type="PANTHER" id="PTHR47071:SF2">
    <property type="entry name" value="PROTEIN TRM32"/>
    <property type="match status" value="1"/>
</dbReference>
<evidence type="ECO:0000313" key="5">
    <source>
        <dbReference type="Proteomes" id="UP000091857"/>
    </source>
</evidence>
<keyword evidence="5" id="KW-1185">Reference proteome</keyword>
<proteinExistence type="predicted"/>
<feature type="region of interest" description="Disordered" evidence="1">
    <location>
        <begin position="417"/>
        <end position="436"/>
    </location>
</feature>
<dbReference type="STRING" id="3983.A0A2C9V0Y0"/>
<dbReference type="InterPro" id="IPR044257">
    <property type="entry name" value="TRM32-like"/>
</dbReference>
<dbReference type="Proteomes" id="UP000091857">
    <property type="component" value="Chromosome 11"/>
</dbReference>
<dbReference type="AlphaFoldDB" id="A0A2C9V0Y0"/>
<name>A0A2C9V0Y0_MANES</name>
<dbReference type="InterPro" id="IPR025486">
    <property type="entry name" value="DUF4378"/>
</dbReference>
<dbReference type="PANTHER" id="PTHR47071">
    <property type="entry name" value="PROTEIN TRM32"/>
    <property type="match status" value="1"/>
</dbReference>
<sequence>MESRLDRQDSDVVFQRHLPSCMWRMFQILDYHHWHSVKKLSPRIKHRRGKHAICFRNPKPFSFENYRDEVQSYLDADAVPLLDKQQITEGTQTDRISGKAHIKALIAKEASARSELQRTHSIHHLSSEWKNPIIILHKSAAAASSGLQIQSLPKSPKEKVTCSEKYNLSDTMNDQGCLKQHSLSVKQEFSAEKDDKLVNASLNQNLSDAKQLVRGISSRQFMEGVDVLELFKVNKKLFLEILQDPEAQAAKDFHVQLKSHKKVRLKKSVSFPLADSQSTRFLRPSTLEHKQKEIWSFPKEEKFPDESEVPKFVVSNSSEDSHDKSLCFKSYDSGVFAVTQETDSSSSVLSGGSSKQGWQRSFMLHLKDVMKRIKHTLKESKKEDKQKSMDTILHGELSSDEKDNPVRLEDTTHLDGKENFRSCHENNGSDNDLSKGRLPHIRRISSLNESLDRYARLSEFSITKEAKWHDYQSKSLKLTNEDKFPSTGYSFKSARRRLSLPDLQTFCPLSNETSHDSLHSGMPMKTSIDYDTNEKNDCNNLKSVSIRIDRKQFEPPETVEEAELKKNMVEKPNSCEHDENSVEPIVGIEVEISNTGEQYEDIVEPEMPKPSPCQDQEIGPTLIFSEDHEKQTPTSVPEKHVQDEITGQAEFLVSKGCELDSRLACIDEPDTSVNLQDRPEKDETGHSLHFESSELDDIDFNYVRDVLEVSGFIDQGCLENWHSLDQPLSPTLFKELEAYLHHESEYSSEDVGGDCDHQLLFDLINEVLLQMYKSWLAYFPKSAFVQRVRPLPKGNHTLDEVWKRISWYRSPRLNTQNSLDDIVDKDLAKDDSWMNIQLDVEDIALDLEDLIFDELVDELMHS</sequence>
<evidence type="ECO:0000313" key="4">
    <source>
        <dbReference type="EMBL" id="OAY37778.1"/>
    </source>
</evidence>
<dbReference type="InterPro" id="IPR022212">
    <property type="entry name" value="DUF3741"/>
</dbReference>
<protein>
    <recommendedName>
        <fullName evidence="6">DUF4378 domain-containing protein</fullName>
    </recommendedName>
</protein>
<dbReference type="Gramene" id="Manes.11G128400.2.v8.1">
    <property type="protein sequence ID" value="Manes.11G128400.2.v8.1.CDS"/>
    <property type="gene ID" value="Manes.11G128400.v8.1"/>
</dbReference>
<dbReference type="EMBL" id="CM004397">
    <property type="protein sequence ID" value="OAY37778.1"/>
    <property type="molecule type" value="Genomic_DNA"/>
</dbReference>
<gene>
    <name evidence="4" type="ORF">MANES_11G128400v8</name>
</gene>
<evidence type="ECO:0008006" key="6">
    <source>
        <dbReference type="Google" id="ProtNLM"/>
    </source>
</evidence>
<dbReference type="Pfam" id="PF12552">
    <property type="entry name" value="DUF3741"/>
    <property type="match status" value="1"/>
</dbReference>